<organism evidence="1 2">
    <name type="scientific">Microcystis aeruginosa (strain NIES-843 / IAM M-2473)</name>
    <dbReference type="NCBI Taxonomy" id="449447"/>
    <lineage>
        <taxon>Bacteria</taxon>
        <taxon>Bacillati</taxon>
        <taxon>Cyanobacteriota</taxon>
        <taxon>Cyanophyceae</taxon>
        <taxon>Oscillatoriophycideae</taxon>
        <taxon>Chroococcales</taxon>
        <taxon>Microcystaceae</taxon>
        <taxon>Microcystis</taxon>
    </lineage>
</organism>
<dbReference type="EnsemblBacteria" id="BAG01323">
    <property type="protein sequence ID" value="BAG01323"/>
    <property type="gene ID" value="MAE_15010"/>
</dbReference>
<keyword evidence="2" id="KW-1185">Reference proteome</keyword>
<dbReference type="HOGENOM" id="CLU_130262_1_0_3"/>
<dbReference type="STRING" id="449447.MAE_15010"/>
<gene>
    <name evidence="1" type="ordered locus">MAE_15010</name>
</gene>
<dbReference type="eggNOG" id="ENOG50334BR">
    <property type="taxonomic scope" value="Bacteria"/>
</dbReference>
<evidence type="ECO:0000313" key="1">
    <source>
        <dbReference type="EMBL" id="BAG01323.1"/>
    </source>
</evidence>
<dbReference type="KEGG" id="mar:MAE_15010"/>
<dbReference type="AlphaFoldDB" id="B0JUD5"/>
<accession>B0JUD5</accession>
<proteinExistence type="predicted"/>
<name>B0JUD5_MICAN</name>
<dbReference type="PaxDb" id="449447-MAE_15010"/>
<dbReference type="EMBL" id="AP009552">
    <property type="protein sequence ID" value="BAG01323.1"/>
    <property type="molecule type" value="Genomic_DNA"/>
</dbReference>
<protein>
    <submittedName>
        <fullName evidence="1">Uncharacterized protein</fullName>
    </submittedName>
</protein>
<dbReference type="Proteomes" id="UP000001510">
    <property type="component" value="Chromosome"/>
</dbReference>
<evidence type="ECO:0000313" key="2">
    <source>
        <dbReference type="Proteomes" id="UP000001510"/>
    </source>
</evidence>
<reference evidence="1 2" key="1">
    <citation type="journal article" date="2007" name="DNA Res.">
        <title>Complete genomic structure of the bloom-forming toxic cyanobacterium Microcystis aeruginosa NIES-843.</title>
        <authorList>
            <person name="Kaneko T."/>
            <person name="Nakajima N."/>
            <person name="Okamoto S."/>
            <person name="Suzuki I."/>
            <person name="Tanabe Y."/>
            <person name="Tamaoki M."/>
            <person name="Nakamura Y."/>
            <person name="Kasai F."/>
            <person name="Watanabe A."/>
            <person name="Kawashima K."/>
            <person name="Kishida Y."/>
            <person name="Ono A."/>
            <person name="Shimizu Y."/>
            <person name="Takahashi C."/>
            <person name="Minami C."/>
            <person name="Fujishiro T."/>
            <person name="Kohara M."/>
            <person name="Katoh M."/>
            <person name="Nakazaki N."/>
            <person name="Nakayama S."/>
            <person name="Yamada M."/>
            <person name="Tabata S."/>
            <person name="Watanabe M.M."/>
        </authorList>
    </citation>
    <scope>NUCLEOTIDE SEQUENCE [LARGE SCALE GENOMIC DNA]</scope>
    <source>
        <strain evidence="2">NIES-843 / IAM M-247</strain>
    </source>
</reference>
<sequence length="164" mass="18863">MWKKPAPAGFFVLGSNPIVQRVDWVIPFTDRELQKAWRENQRAAKVKTITNAHRLLLFYSVECGLKAVLLKRQSKDCTDSCRELLEVRHDINKLLDKLAAGEKLKLPSQLSMKPLKNNQERELSSGEINQMWRYGGCCENIKDGELEKKLLDILSWIAQELQGL</sequence>